<gene>
    <name evidence="1" type="ORF">O2ColV84</name>
</gene>
<organism evidence="1">
    <name type="scientific">Escherichia coli</name>
    <dbReference type="NCBI Taxonomy" id="562"/>
    <lineage>
        <taxon>Bacteria</taxon>
        <taxon>Pseudomonadati</taxon>
        <taxon>Pseudomonadota</taxon>
        <taxon>Gammaproteobacteria</taxon>
        <taxon>Enterobacterales</taxon>
        <taxon>Enterobacteriaceae</taxon>
        <taxon>Escherichia</taxon>
    </lineage>
</organism>
<sequence>MLRLFFSQRAFRNRQNGGTTVVLVSEIDRFRTLLNRYTRKSAKLLSDMHYNMYTHFVQKISLCLEFLPIVGFPLWNRRPKINVGKSKARVLTSDPNE</sequence>
<geneLocation type="plasmid" evidence="1">
    <name>pAPEC-O2-ColV</name>
</geneLocation>
<dbReference type="EMBL" id="AY545598">
    <property type="protein sequence ID" value="AAS59291.3"/>
    <property type="molecule type" value="Genomic_DNA"/>
</dbReference>
<keyword evidence="1" id="KW-0614">Plasmid</keyword>
<name>Q6QDZ8_ECOLX</name>
<reference evidence="1" key="1">
    <citation type="journal article" date="2006" name="Infect. Immun.">
        <title>Acquisition of avian pathogenic Escherichia coli plasmids by a commensal E. coli isolate enhances its abilities to kill chicken embryos, grow in human urine, and colonize the murine kidney.</title>
        <authorList>
            <person name="Skyberg J.A."/>
            <person name="Johnson T.J."/>
            <person name="Johnson J.R."/>
            <person name="Clabots C."/>
            <person name="Logue C.M."/>
            <person name="Nolan L.K."/>
        </authorList>
    </citation>
    <scope>NUCLEOTIDE SEQUENCE</scope>
    <source>
        <strain evidence="1">A2363</strain>
        <plasmid evidence="1">pAPEC-O2-ColV</plasmid>
    </source>
</reference>
<accession>Q6QDZ8</accession>
<dbReference type="AlphaFoldDB" id="Q6QDZ8"/>
<protein>
    <submittedName>
        <fullName evidence="1">Uncharacterized protein</fullName>
    </submittedName>
</protein>
<proteinExistence type="predicted"/>
<evidence type="ECO:0000313" key="1">
    <source>
        <dbReference type="EMBL" id="AAS59291.3"/>
    </source>
</evidence>